<dbReference type="AlphaFoldDB" id="V5FUJ5"/>
<gene>
    <name evidence="1" type="primary">YK006</name>
</gene>
<sequence>GEMAIEEQPCSGHASTARSEDNIVKIRNLINENRRKTINQLEDLFGLSWSSIRRILKVDLQMRRLATKFVPRLLTRDQRDHHIQKTIQIFSTKSSQTMNYDAMGTIQKVNNSQVNGSQLAHLVQKKLVR</sequence>
<dbReference type="EMBL" id="GALX01007141">
    <property type="protein sequence ID" value="JAB61325.1"/>
    <property type="molecule type" value="Transcribed_RNA"/>
</dbReference>
<protein>
    <submittedName>
        <fullName evidence="1">Uncharacterized protein</fullName>
    </submittedName>
</protein>
<dbReference type="Pfam" id="PF06163">
    <property type="entry name" value="DUF977"/>
    <property type="match status" value="1"/>
</dbReference>
<dbReference type="PANTHER" id="PTHR46060">
    <property type="entry name" value="MARINER MOS1 TRANSPOSASE-LIKE PROTEIN"/>
    <property type="match status" value="1"/>
</dbReference>
<organism evidence="1">
    <name type="scientific">Anoplophora glabripennis</name>
    <name type="common">Asian longhorn beetle</name>
    <name type="synonym">Anoplophora nobilis</name>
    <dbReference type="NCBI Taxonomy" id="217634"/>
    <lineage>
        <taxon>Eukaryota</taxon>
        <taxon>Metazoa</taxon>
        <taxon>Ecdysozoa</taxon>
        <taxon>Arthropoda</taxon>
        <taxon>Hexapoda</taxon>
        <taxon>Insecta</taxon>
        <taxon>Pterygota</taxon>
        <taxon>Neoptera</taxon>
        <taxon>Endopterygota</taxon>
        <taxon>Coleoptera</taxon>
        <taxon>Polyphaga</taxon>
        <taxon>Cucujiformia</taxon>
        <taxon>Chrysomeloidea</taxon>
        <taxon>Cerambycidae</taxon>
        <taxon>Lamiinae</taxon>
        <taxon>Lamiini</taxon>
        <taxon>Anoplophora</taxon>
    </lineage>
</organism>
<feature type="non-terminal residue" evidence="1">
    <location>
        <position position="129"/>
    </location>
</feature>
<dbReference type="PANTHER" id="PTHR46060:SF1">
    <property type="entry name" value="MARINER MOS1 TRANSPOSASE-LIKE PROTEIN"/>
    <property type="match status" value="1"/>
</dbReference>
<evidence type="ECO:0000313" key="1">
    <source>
        <dbReference type="EMBL" id="JAB61325.1"/>
    </source>
</evidence>
<name>V5FUJ5_ANOGL</name>
<proteinExistence type="predicted"/>
<accession>V5FUJ5</accession>
<reference evidence="1" key="1">
    <citation type="submission" date="2013-07" db="EMBL/GenBank/DDBJ databases">
        <title>Midgut Transcriptome Profiling of Anoplphora glabripennis, a Lignocellulose Degrading, Wood-Boring Cerambycid.</title>
        <authorList>
            <person name="Scully E.D."/>
            <person name="Hoover K."/>
            <person name="Carlson J.E."/>
            <person name="Tien M."/>
            <person name="Geib S.M."/>
        </authorList>
    </citation>
    <scope>NUCLEOTIDE SEQUENCE</scope>
</reference>
<feature type="non-terminal residue" evidence="1">
    <location>
        <position position="1"/>
    </location>
</feature>
<dbReference type="InterPro" id="IPR052709">
    <property type="entry name" value="Transposase-MT_Hybrid"/>
</dbReference>
<dbReference type="InterPro" id="IPR010382">
    <property type="entry name" value="DUF977"/>
</dbReference>